<keyword evidence="2" id="KW-1185">Reference proteome</keyword>
<organism evidence="1 2">
    <name type="scientific">Pyropia yezoensis</name>
    <name type="common">Susabi-nori</name>
    <name type="synonym">Porphyra yezoensis</name>
    <dbReference type="NCBI Taxonomy" id="2788"/>
    <lineage>
        <taxon>Eukaryota</taxon>
        <taxon>Rhodophyta</taxon>
        <taxon>Bangiophyceae</taxon>
        <taxon>Bangiales</taxon>
        <taxon>Bangiaceae</taxon>
        <taxon>Pyropia</taxon>
    </lineage>
</organism>
<name>A0ACC3BKZ9_PYRYE</name>
<evidence type="ECO:0000313" key="2">
    <source>
        <dbReference type="Proteomes" id="UP000798662"/>
    </source>
</evidence>
<gene>
    <name evidence="1" type="ORF">I4F81_001241</name>
</gene>
<sequence length="580" mass="62079">MSKKESPRLVLLPTFPTAAVVVAATTAGAAAVVATLTAGGGAASWAAVATAAATTAIVTALVWPRVATDVLGLHGTSFPSPADGGDMPLLGRVPQLVTAARGKTLVHTYLDWQRRVGWGVNHQFYTLGRRAVVIVDPDDIRAVAMRLNAPRDQRKLRFFGTPLSADMLFVVPDPRHDNARRLVHPFLSGTPTTETVLRVVNETLWGVPSRSVGSDGARSGGGAAPPARWAAHLEALADSGESVDIDDLATSFTVHMIYALLYSETPSLSELADEKDRLIRLIADTTALVGLPAPELLGRARMTSLRKAGDKFFIEFERRAAARRAAYVTGATAAQPPRDMLDVMLADLDKGKTGAYQGDRRRVAADMLFYVLAGYDTTAHSIAWTMHALLDNPDVEARLVAELDFAMPPAGQPITAAHLAAMPYADAVWKESLRRFPPAPNGSIRKLPADLRLPSSGDVIPAGTVVHLPIIANHHNPTAYASPLAFDPTRWLPPTAPGGGGHTPAAQRAARTHFLAFHLGPRACPGQNMAAVEAKAMLSVLFHRYRWSRVGDSADVVLENLLTLRPAGLRVTLQRRAVRA</sequence>
<evidence type="ECO:0000313" key="1">
    <source>
        <dbReference type="EMBL" id="KAK1858640.1"/>
    </source>
</evidence>
<proteinExistence type="predicted"/>
<dbReference type="EMBL" id="CM020618">
    <property type="protein sequence ID" value="KAK1858640.1"/>
    <property type="molecule type" value="Genomic_DNA"/>
</dbReference>
<comment type="caution">
    <text evidence="1">The sequence shown here is derived from an EMBL/GenBank/DDBJ whole genome shotgun (WGS) entry which is preliminary data.</text>
</comment>
<accession>A0ACC3BKZ9</accession>
<reference evidence="1" key="1">
    <citation type="submission" date="2019-11" db="EMBL/GenBank/DDBJ databases">
        <title>Nori genome reveals adaptations in red seaweeds to the harsh intertidal environment.</title>
        <authorList>
            <person name="Wang D."/>
            <person name="Mao Y."/>
        </authorList>
    </citation>
    <scope>NUCLEOTIDE SEQUENCE</scope>
    <source>
        <tissue evidence="1">Gametophyte</tissue>
    </source>
</reference>
<protein>
    <submittedName>
        <fullName evidence="1">Uncharacterized protein</fullName>
    </submittedName>
</protein>
<dbReference type="Proteomes" id="UP000798662">
    <property type="component" value="Chromosome 1"/>
</dbReference>